<keyword evidence="2" id="KW-1185">Reference proteome</keyword>
<dbReference type="Proteomes" id="UP000275408">
    <property type="component" value="Unassembled WGS sequence"/>
</dbReference>
<sequence>MTIDIEGPPSVDFDFSLALEEWAIKNRRILKSGHDQLLVVPQIHGLTSHREEPLFTMLTLRQSYLLILNQK</sequence>
<dbReference type="EMBL" id="RCHS01001705">
    <property type="protein sequence ID" value="RMX51956.1"/>
    <property type="molecule type" value="Genomic_DNA"/>
</dbReference>
<reference evidence="1 2" key="1">
    <citation type="journal article" date="2018" name="Sci. Rep.">
        <title>Comparative analysis of the Pocillopora damicornis genome highlights role of immune system in coral evolution.</title>
        <authorList>
            <person name="Cunning R."/>
            <person name="Bay R.A."/>
            <person name="Gillette P."/>
            <person name="Baker A.C."/>
            <person name="Traylor-Knowles N."/>
        </authorList>
    </citation>
    <scope>NUCLEOTIDE SEQUENCE [LARGE SCALE GENOMIC DNA]</scope>
    <source>
        <strain evidence="1">RSMAS</strain>
        <tissue evidence="1">Whole animal</tissue>
    </source>
</reference>
<name>A0A3M6UEE7_POCDA</name>
<protein>
    <submittedName>
        <fullName evidence="1">Uncharacterized protein</fullName>
    </submittedName>
</protein>
<comment type="caution">
    <text evidence="1">The sequence shown here is derived from an EMBL/GenBank/DDBJ whole genome shotgun (WGS) entry which is preliminary data.</text>
</comment>
<proteinExistence type="predicted"/>
<evidence type="ECO:0000313" key="2">
    <source>
        <dbReference type="Proteomes" id="UP000275408"/>
    </source>
</evidence>
<gene>
    <name evidence="1" type="ORF">pdam_00004754</name>
</gene>
<organism evidence="1 2">
    <name type="scientific">Pocillopora damicornis</name>
    <name type="common">Cauliflower coral</name>
    <name type="synonym">Millepora damicornis</name>
    <dbReference type="NCBI Taxonomy" id="46731"/>
    <lineage>
        <taxon>Eukaryota</taxon>
        <taxon>Metazoa</taxon>
        <taxon>Cnidaria</taxon>
        <taxon>Anthozoa</taxon>
        <taxon>Hexacorallia</taxon>
        <taxon>Scleractinia</taxon>
        <taxon>Astrocoeniina</taxon>
        <taxon>Pocilloporidae</taxon>
        <taxon>Pocillopora</taxon>
    </lineage>
</organism>
<dbReference type="AlphaFoldDB" id="A0A3M6UEE7"/>
<evidence type="ECO:0000313" key="1">
    <source>
        <dbReference type="EMBL" id="RMX51956.1"/>
    </source>
</evidence>
<accession>A0A3M6UEE7</accession>